<evidence type="ECO:0000313" key="1">
    <source>
        <dbReference type="EMBL" id="KKM75206.1"/>
    </source>
</evidence>
<protein>
    <submittedName>
        <fullName evidence="1">Uncharacterized protein</fullName>
    </submittedName>
</protein>
<dbReference type="EMBL" id="LAZR01009018">
    <property type="protein sequence ID" value="KKM75206.1"/>
    <property type="molecule type" value="Genomic_DNA"/>
</dbReference>
<organism evidence="1">
    <name type="scientific">marine sediment metagenome</name>
    <dbReference type="NCBI Taxonomy" id="412755"/>
    <lineage>
        <taxon>unclassified sequences</taxon>
        <taxon>metagenomes</taxon>
        <taxon>ecological metagenomes</taxon>
    </lineage>
</organism>
<proteinExistence type="predicted"/>
<accession>A0A0F9KKA5</accession>
<comment type="caution">
    <text evidence="1">The sequence shown here is derived from an EMBL/GenBank/DDBJ whole genome shotgun (WGS) entry which is preliminary data.</text>
</comment>
<reference evidence="1" key="1">
    <citation type="journal article" date="2015" name="Nature">
        <title>Complex archaea that bridge the gap between prokaryotes and eukaryotes.</title>
        <authorList>
            <person name="Spang A."/>
            <person name="Saw J.H."/>
            <person name="Jorgensen S.L."/>
            <person name="Zaremba-Niedzwiedzka K."/>
            <person name="Martijn J."/>
            <person name="Lind A.E."/>
            <person name="van Eijk R."/>
            <person name="Schleper C."/>
            <person name="Guy L."/>
            <person name="Ettema T.J."/>
        </authorList>
    </citation>
    <scope>NUCLEOTIDE SEQUENCE</scope>
</reference>
<name>A0A0F9KKA5_9ZZZZ</name>
<sequence>MSVPIKLSGSERKFMVDRLKADRNNHQSEANLFDLQLRKWGSKKIPVGTERIEEYRKMLNHHEECVCNIDRLIAKLHAH</sequence>
<gene>
    <name evidence="1" type="ORF">LCGC14_1392680</name>
</gene>
<dbReference type="AlphaFoldDB" id="A0A0F9KKA5"/>